<dbReference type="AlphaFoldDB" id="A0A8J4VX55"/>
<dbReference type="EMBL" id="JRKL02000068">
    <property type="protein sequence ID" value="KAF3975613.1"/>
    <property type="molecule type" value="Genomic_DNA"/>
</dbReference>
<protein>
    <recommendedName>
        <fullName evidence="2">FCP1 homology domain-containing protein</fullName>
    </recommendedName>
</protein>
<dbReference type="SUPFAM" id="SSF56784">
    <property type="entry name" value="HAD-like"/>
    <property type="match status" value="1"/>
</dbReference>
<dbReference type="Proteomes" id="UP000737018">
    <property type="component" value="Unassembled WGS sequence"/>
</dbReference>
<proteinExistence type="predicted"/>
<dbReference type="PROSITE" id="PS50969">
    <property type="entry name" value="FCP1"/>
    <property type="match status" value="1"/>
</dbReference>
<evidence type="ECO:0000313" key="3">
    <source>
        <dbReference type="EMBL" id="KAF3975613.1"/>
    </source>
</evidence>
<keyword evidence="4" id="KW-1185">Reference proteome</keyword>
<dbReference type="OrthoDB" id="1711508at2759"/>
<feature type="region of interest" description="Disordered" evidence="1">
    <location>
        <begin position="329"/>
        <end position="360"/>
    </location>
</feature>
<dbReference type="InterPro" id="IPR023214">
    <property type="entry name" value="HAD_sf"/>
</dbReference>
<reference evidence="3" key="1">
    <citation type="submission" date="2020-03" db="EMBL/GenBank/DDBJ databases">
        <title>Castanea mollissima Vanexum genome sequencing.</title>
        <authorList>
            <person name="Staton M."/>
        </authorList>
    </citation>
    <scope>NUCLEOTIDE SEQUENCE</scope>
    <source>
        <tissue evidence="3">Leaf</tissue>
    </source>
</reference>
<dbReference type="PANTHER" id="PTHR12210">
    <property type="entry name" value="DULLARD PROTEIN PHOSPHATASE"/>
    <property type="match status" value="1"/>
</dbReference>
<evidence type="ECO:0000259" key="2">
    <source>
        <dbReference type="PROSITE" id="PS50969"/>
    </source>
</evidence>
<feature type="compositionally biased region" description="Basic and acidic residues" evidence="1">
    <location>
        <begin position="114"/>
        <end position="124"/>
    </location>
</feature>
<feature type="region of interest" description="Disordered" evidence="1">
    <location>
        <begin position="155"/>
        <end position="175"/>
    </location>
</feature>
<name>A0A8J4VX55_9ROSI</name>
<dbReference type="InterPro" id="IPR050365">
    <property type="entry name" value="TIM50"/>
</dbReference>
<feature type="region of interest" description="Disordered" evidence="1">
    <location>
        <begin position="109"/>
        <end position="134"/>
    </location>
</feature>
<organism evidence="3 4">
    <name type="scientific">Castanea mollissima</name>
    <name type="common">Chinese chestnut</name>
    <dbReference type="NCBI Taxonomy" id="60419"/>
    <lineage>
        <taxon>Eukaryota</taxon>
        <taxon>Viridiplantae</taxon>
        <taxon>Streptophyta</taxon>
        <taxon>Embryophyta</taxon>
        <taxon>Tracheophyta</taxon>
        <taxon>Spermatophyta</taxon>
        <taxon>Magnoliopsida</taxon>
        <taxon>eudicotyledons</taxon>
        <taxon>Gunneridae</taxon>
        <taxon>Pentapetalae</taxon>
        <taxon>rosids</taxon>
        <taxon>fabids</taxon>
        <taxon>Fagales</taxon>
        <taxon>Fagaceae</taxon>
        <taxon>Castanea</taxon>
    </lineage>
</organism>
<evidence type="ECO:0000256" key="1">
    <source>
        <dbReference type="SAM" id="MobiDB-lite"/>
    </source>
</evidence>
<feature type="domain" description="FCP1 homology" evidence="2">
    <location>
        <begin position="546"/>
        <end position="727"/>
    </location>
</feature>
<dbReference type="SMART" id="SM00577">
    <property type="entry name" value="CPDc"/>
    <property type="match status" value="1"/>
</dbReference>
<dbReference type="InterPro" id="IPR004274">
    <property type="entry name" value="FCP1_dom"/>
</dbReference>
<gene>
    <name evidence="3" type="ORF">CMV_001152</name>
</gene>
<evidence type="ECO:0000313" key="4">
    <source>
        <dbReference type="Proteomes" id="UP000737018"/>
    </source>
</evidence>
<dbReference type="FunFam" id="3.40.50.1000:FF:000257">
    <property type="entry name" value="Haloacid dehalogenase-like hydrolase (HAD) superfamily protein"/>
    <property type="match status" value="1"/>
</dbReference>
<accession>A0A8J4VX55</accession>
<dbReference type="Gene3D" id="3.40.50.1000">
    <property type="entry name" value="HAD superfamily/HAD-like"/>
    <property type="match status" value="1"/>
</dbReference>
<dbReference type="Pfam" id="PF03031">
    <property type="entry name" value="NIF"/>
    <property type="match status" value="1"/>
</dbReference>
<sequence>MYFSASQSSSTRSLLIKERRIKEIDCTSFQTHRCGDCIGVHGQKRSVWRRLGFRNHDVIHNNYDPVKECLEGSSLLKHTLPQPSVNVSMDLDQTRAEVHAIINQSQKYKRKFSKKSDHSMKINDDDLDCQQGSSSMKTTTDSVFVEDSLVAIGGMTESGIPQSNSESKRKKKQNGVQNLLENKGKDCDHPEGTSLLNVTPPEIDPSLQLPVKSCLKLEGEMVQSCMEVSCSQVKIKRMEQNKKCSASESNDRECDLQESGTDVKHLEKDDNSVLKLSKMKTNAKDNSVTLGKKSKFVKSANTTLMEKHDDDLKNNHVSLDEKNLKTYMRKSVRKSSRRSEKSSASFRHSSESIEDGMGPLFHCSNEEVPTAGLLEKKSDGALLGEHATPAQVVDDILKEEASFNCADGEPASRDCKVTSEMKTFEKNSCELSFLNDVSVPDKLKEHLEQKNGGMNCKIQIAGQDLSCVNEDFDEPAFSGEINTADNISGCSPSCKHLKKVDVERETKMKGSALSCLVKDEAYLDVIDKEGSRSQISDPSPERALMDYSRKKLLILDVNGLLLDIVPYAPSGYISDAIISMKPVFKRPFCDGFLQFCFDKFVVGVWSSRTKRNMDRLIDFLLGDSKHKLVFCWDQSHCTSTGFNTIENREKPLLLKELRKLWEKLEPDLPWEKGDYNEANTLLLDDSPYKALANPVNTAIFPHTYRYTDINDTALGPRGNLRIYLERLAMAENVQKYVEQNPFGQRAITKSNPSWAFYRRVIDAIAFSTQDDASKSLSCS</sequence>
<dbReference type="InterPro" id="IPR036412">
    <property type="entry name" value="HAD-like_sf"/>
</dbReference>
<comment type="caution">
    <text evidence="3">The sequence shown here is derived from an EMBL/GenBank/DDBJ whole genome shotgun (WGS) entry which is preliminary data.</text>
</comment>